<dbReference type="Proteomes" id="UP000567885">
    <property type="component" value="Unassembled WGS sequence"/>
</dbReference>
<dbReference type="OrthoDB" id="5135333at2759"/>
<organism evidence="2 3">
    <name type="scientific">Fusarium heterosporum</name>
    <dbReference type="NCBI Taxonomy" id="42747"/>
    <lineage>
        <taxon>Eukaryota</taxon>
        <taxon>Fungi</taxon>
        <taxon>Dikarya</taxon>
        <taxon>Ascomycota</taxon>
        <taxon>Pezizomycotina</taxon>
        <taxon>Sordariomycetes</taxon>
        <taxon>Hypocreomycetidae</taxon>
        <taxon>Hypocreales</taxon>
        <taxon>Nectriaceae</taxon>
        <taxon>Fusarium</taxon>
        <taxon>Fusarium heterosporum species complex</taxon>
    </lineage>
</organism>
<evidence type="ECO:0000259" key="1">
    <source>
        <dbReference type="Pfam" id="PF06985"/>
    </source>
</evidence>
<gene>
    <name evidence="2" type="ORF">FHETE_10290</name>
</gene>
<dbReference type="InterPro" id="IPR010730">
    <property type="entry name" value="HET"/>
</dbReference>
<accession>A0A8H5SQ02</accession>
<dbReference type="PANTHER" id="PTHR33112">
    <property type="entry name" value="DOMAIN PROTEIN, PUTATIVE-RELATED"/>
    <property type="match status" value="1"/>
</dbReference>
<dbReference type="AlphaFoldDB" id="A0A8H5SQ02"/>
<comment type="caution">
    <text evidence="2">The sequence shown here is derived from an EMBL/GenBank/DDBJ whole genome shotgun (WGS) entry which is preliminary data.</text>
</comment>
<sequence length="814" mass="93039">MDTEEINLCSTCDAIDFEDLFYSERLPHTPRESVPSPCMGTLQEILDRAEACQVCRLIIDMYRERYKRWPTSRSEQYSELEDAIGAHDEVKEHGLRLTFQDEPIKCYLERQQFFWTSPSIGDESQDEAAELSRKTVGVGRVRLVLDPCPWSNSLMQLLSLQVIWPNGILHSEKRSKKGGIPFLEGTGRKVNPVMDFSLPRHWIHQCEKIHGDKCSKPKWLDDNNSEWPRNGRVIDVKEGKIVDLLPETRYIALSYVWGSTEKAKSLRSERRLTRENSHRLRGPKGLEEIPIPQTIKDAMNLVWNIGERFLWVDALCIMQDDPEDVSHQTGRMDLIYSKSLFTILAACGKDSESGLAGSPSNPRQIFQRQVEVSPCGLHIVPCVTLSEEDTLQSSAWNSRGWTFQERLLSRRALVFTNSQVYWCCDGATWDEESILDIPGSKEDCGTMTQRFGCYDEWEESSVTRFSEESYGTYITQFSERQFTFPSDALPAFLGIIRRYEQLNNQKLHWGLSTVRFDQALMWKYGQSRRRELYTYISDESVVYSVPYPSWSWLGWNGFIGSNGLYWFKESQEEMGARCSILTFYSLMSDGSVSLIDGNALPSKEDASGEYHDDTTKDSMPGVEVPRSFAFKWKGETEVSGPVSVEDVLLALELQALGINKDKTCRQSSAPYDTGRIVFWTSHIKTMVSSGDNEQAHIDAQGQRVNLKLCLAWEALHSRHSFSEKVQQGNDHTVIETQKRNSGELKGFISRHVVNLIVISRYLGYSKGEETEKLNLMAVEEKMPGSGVWSRIGFGVIAEEEWAKLNSDWRLVVLE</sequence>
<dbReference type="EMBL" id="JAAGWQ010000272">
    <property type="protein sequence ID" value="KAF5657685.1"/>
    <property type="molecule type" value="Genomic_DNA"/>
</dbReference>
<keyword evidence="3" id="KW-1185">Reference proteome</keyword>
<dbReference type="PANTHER" id="PTHR33112:SF12">
    <property type="entry name" value="HETEROKARYON INCOMPATIBILITY DOMAIN-CONTAINING PROTEIN"/>
    <property type="match status" value="1"/>
</dbReference>
<feature type="domain" description="Heterokaryon incompatibility" evidence="1">
    <location>
        <begin position="250"/>
        <end position="405"/>
    </location>
</feature>
<evidence type="ECO:0000313" key="2">
    <source>
        <dbReference type="EMBL" id="KAF5657685.1"/>
    </source>
</evidence>
<evidence type="ECO:0000313" key="3">
    <source>
        <dbReference type="Proteomes" id="UP000567885"/>
    </source>
</evidence>
<dbReference type="Pfam" id="PF06985">
    <property type="entry name" value="HET"/>
    <property type="match status" value="1"/>
</dbReference>
<protein>
    <recommendedName>
        <fullName evidence="1">Heterokaryon incompatibility domain-containing protein</fullName>
    </recommendedName>
</protein>
<name>A0A8H5SQ02_FUSHE</name>
<reference evidence="2 3" key="1">
    <citation type="submission" date="2020-05" db="EMBL/GenBank/DDBJ databases">
        <title>Identification and distribution of gene clusters putatively required for synthesis of sphingolipid metabolism inhibitors in phylogenetically diverse species of the filamentous fungus Fusarium.</title>
        <authorList>
            <person name="Kim H.-S."/>
            <person name="Busman M."/>
            <person name="Brown D.W."/>
            <person name="Divon H."/>
            <person name="Uhlig S."/>
            <person name="Proctor R.H."/>
        </authorList>
    </citation>
    <scope>NUCLEOTIDE SEQUENCE [LARGE SCALE GENOMIC DNA]</scope>
    <source>
        <strain evidence="2 3">NRRL 20693</strain>
    </source>
</reference>
<proteinExistence type="predicted"/>